<gene>
    <name evidence="2" type="ORF">H9L10_08520</name>
</gene>
<feature type="transmembrane region" description="Helical" evidence="1">
    <location>
        <begin position="76"/>
        <end position="106"/>
    </location>
</feature>
<feature type="transmembrane region" description="Helical" evidence="1">
    <location>
        <begin position="118"/>
        <end position="137"/>
    </location>
</feature>
<proteinExistence type="predicted"/>
<dbReference type="Proteomes" id="UP000515976">
    <property type="component" value="Chromosome"/>
</dbReference>
<evidence type="ECO:0000313" key="3">
    <source>
        <dbReference type="Proteomes" id="UP000515976"/>
    </source>
</evidence>
<dbReference type="KEGG" id="pei:H9L10_08520"/>
<sequence>MQRFVWVAWGLLVVVVDLPLAGWDIVPDVVGWVWVLVGLRGADTVHPAFVRARAAALVGVPVWLLTGTPLLTGERWAALAFTALTIEIVLVTVVTHQLCTGVLATAADDGEALRWARLLRVAAVVVGGVLLVGLALYAAGVGILYGLGYLGRVVVGVLTVILLQRVARSGRLAPA</sequence>
<feature type="transmembrane region" description="Helical" evidence="1">
    <location>
        <begin position="143"/>
        <end position="163"/>
    </location>
</feature>
<accession>A0A7G9QYG8</accession>
<dbReference type="RefSeq" id="WP_166100744.1">
    <property type="nucleotide sequence ID" value="NZ_BMMY01000007.1"/>
</dbReference>
<dbReference type="EMBL" id="CP060712">
    <property type="protein sequence ID" value="QNN48393.1"/>
    <property type="molecule type" value="Genomic_DNA"/>
</dbReference>
<dbReference type="AlphaFoldDB" id="A0A7G9QYG8"/>
<organism evidence="2 3">
    <name type="scientific">Phycicoccus endophyticus</name>
    <dbReference type="NCBI Taxonomy" id="1690220"/>
    <lineage>
        <taxon>Bacteria</taxon>
        <taxon>Bacillati</taxon>
        <taxon>Actinomycetota</taxon>
        <taxon>Actinomycetes</taxon>
        <taxon>Micrococcales</taxon>
        <taxon>Intrasporangiaceae</taxon>
        <taxon>Phycicoccus</taxon>
    </lineage>
</organism>
<keyword evidence="1" id="KW-0812">Transmembrane</keyword>
<evidence type="ECO:0000256" key="1">
    <source>
        <dbReference type="SAM" id="Phobius"/>
    </source>
</evidence>
<evidence type="ECO:0000313" key="2">
    <source>
        <dbReference type="EMBL" id="QNN48393.1"/>
    </source>
</evidence>
<name>A0A7G9QYG8_9MICO</name>
<keyword evidence="3" id="KW-1185">Reference proteome</keyword>
<protein>
    <submittedName>
        <fullName evidence="2">Uncharacterized protein</fullName>
    </submittedName>
</protein>
<keyword evidence="1" id="KW-0472">Membrane</keyword>
<reference evidence="2 3" key="1">
    <citation type="submission" date="2020-08" db="EMBL/GenBank/DDBJ databases">
        <title>Genome sequence of Phycicoccus endophyticus JCM 31784T.</title>
        <authorList>
            <person name="Hyun D.-W."/>
            <person name="Bae J.-W."/>
        </authorList>
    </citation>
    <scope>NUCLEOTIDE SEQUENCE [LARGE SCALE GENOMIC DNA]</scope>
    <source>
        <strain evidence="2 3">JCM 31784</strain>
    </source>
</reference>
<keyword evidence="1" id="KW-1133">Transmembrane helix</keyword>